<feature type="domain" description="ABC transmembrane type-1" evidence="11">
    <location>
        <begin position="184"/>
        <end position="464"/>
    </location>
</feature>
<keyword evidence="3" id="KW-1003">Cell membrane</keyword>
<accession>A0A970BAG2</accession>
<dbReference type="PANTHER" id="PTHR24221:SF647">
    <property type="entry name" value="BLL6336 PROTEIN"/>
    <property type="match status" value="1"/>
</dbReference>
<name>A0A970BAG2_9GAMM</name>
<dbReference type="AlphaFoldDB" id="A0A970BAG2"/>
<feature type="domain" description="ABC transporter" evidence="10">
    <location>
        <begin position="497"/>
        <end position="726"/>
    </location>
</feature>
<feature type="transmembrane region" description="Helical" evidence="9">
    <location>
        <begin position="184"/>
        <end position="206"/>
    </location>
</feature>
<keyword evidence="13" id="KW-1185">Reference proteome</keyword>
<protein>
    <submittedName>
        <fullName evidence="12">Peptidase domain-containing ABC transporter</fullName>
    </submittedName>
</protein>
<evidence type="ECO:0000256" key="1">
    <source>
        <dbReference type="ARBA" id="ARBA00004651"/>
    </source>
</evidence>
<dbReference type="InterPro" id="IPR003593">
    <property type="entry name" value="AAA+_ATPase"/>
</dbReference>
<dbReference type="SUPFAM" id="SSF90123">
    <property type="entry name" value="ABC transporter transmembrane region"/>
    <property type="match status" value="1"/>
</dbReference>
<dbReference type="Pfam" id="PF00005">
    <property type="entry name" value="ABC_tran"/>
    <property type="match status" value="1"/>
</dbReference>
<dbReference type="Gene3D" id="1.20.1560.10">
    <property type="entry name" value="ABC transporter type 1, transmembrane domain"/>
    <property type="match status" value="1"/>
</dbReference>
<dbReference type="SUPFAM" id="SSF52540">
    <property type="entry name" value="P-loop containing nucleoside triphosphate hydrolases"/>
    <property type="match status" value="1"/>
</dbReference>
<evidence type="ECO:0000256" key="9">
    <source>
        <dbReference type="SAM" id="Phobius"/>
    </source>
</evidence>
<organism evidence="12 13">
    <name type="scientific">Solimonas marina</name>
    <dbReference type="NCBI Taxonomy" id="2714601"/>
    <lineage>
        <taxon>Bacteria</taxon>
        <taxon>Pseudomonadati</taxon>
        <taxon>Pseudomonadota</taxon>
        <taxon>Gammaproteobacteria</taxon>
        <taxon>Nevskiales</taxon>
        <taxon>Nevskiaceae</taxon>
        <taxon>Solimonas</taxon>
    </lineage>
</organism>
<dbReference type="InterPro" id="IPR039421">
    <property type="entry name" value="Type_1_exporter"/>
</dbReference>
<dbReference type="EMBL" id="JAAVXB010000007">
    <property type="protein sequence ID" value="NKF23346.1"/>
    <property type="molecule type" value="Genomic_DNA"/>
</dbReference>
<dbReference type="PROSITE" id="PS50929">
    <property type="entry name" value="ABC_TM1F"/>
    <property type="match status" value="1"/>
</dbReference>
<dbReference type="InterPro" id="IPR036640">
    <property type="entry name" value="ABC1_TM_sf"/>
</dbReference>
<evidence type="ECO:0000259" key="10">
    <source>
        <dbReference type="PROSITE" id="PS50893"/>
    </source>
</evidence>
<evidence type="ECO:0000256" key="7">
    <source>
        <dbReference type="ARBA" id="ARBA00022989"/>
    </source>
</evidence>
<evidence type="ECO:0000259" key="11">
    <source>
        <dbReference type="PROSITE" id="PS50929"/>
    </source>
</evidence>
<dbReference type="GO" id="GO:0005524">
    <property type="term" value="F:ATP binding"/>
    <property type="evidence" value="ECO:0007669"/>
    <property type="project" value="UniProtKB-KW"/>
</dbReference>
<dbReference type="PROSITE" id="PS50893">
    <property type="entry name" value="ABC_TRANSPORTER_2"/>
    <property type="match status" value="1"/>
</dbReference>
<dbReference type="Gene3D" id="3.40.50.300">
    <property type="entry name" value="P-loop containing nucleotide triphosphate hydrolases"/>
    <property type="match status" value="1"/>
</dbReference>
<dbReference type="GO" id="GO:0005886">
    <property type="term" value="C:plasma membrane"/>
    <property type="evidence" value="ECO:0007669"/>
    <property type="project" value="UniProtKB-SubCell"/>
</dbReference>
<dbReference type="GO" id="GO:0016887">
    <property type="term" value="F:ATP hydrolysis activity"/>
    <property type="evidence" value="ECO:0007669"/>
    <property type="project" value="InterPro"/>
</dbReference>
<comment type="subcellular location">
    <subcellularLocation>
        <location evidence="1">Cell membrane</location>
        <topology evidence="1">Multi-pass membrane protein</topology>
    </subcellularLocation>
</comment>
<feature type="transmembrane region" description="Helical" evidence="9">
    <location>
        <begin position="322"/>
        <end position="342"/>
    </location>
</feature>
<evidence type="ECO:0000256" key="5">
    <source>
        <dbReference type="ARBA" id="ARBA00022741"/>
    </source>
</evidence>
<keyword evidence="6" id="KW-0067">ATP-binding</keyword>
<dbReference type="RefSeq" id="WP_168148664.1">
    <property type="nucleotide sequence ID" value="NZ_JAAVXB010000007.1"/>
</dbReference>
<dbReference type="FunFam" id="3.40.50.300:FF:000299">
    <property type="entry name" value="ABC transporter ATP-binding protein/permease"/>
    <property type="match status" value="1"/>
</dbReference>
<evidence type="ECO:0000313" key="12">
    <source>
        <dbReference type="EMBL" id="NKF23346.1"/>
    </source>
</evidence>
<evidence type="ECO:0000256" key="3">
    <source>
        <dbReference type="ARBA" id="ARBA00022475"/>
    </source>
</evidence>
<sequence>MTGGRESPSSHRRRIAERDFVWAVASLCNLFRIPFDAALLTGQHPPPYDQAMLLAALHDLGFKTATLPVRAGGFDKTRIPFPAIAISRAEASGRSGNDSDQRSVEPIGALALLVKSDEQRLLFFIPESDTPQIVSHQEWTERFEGIIVISRAEETDDEESTQSNFGFRWFIPELLKYRAIWRDVLIASLVIQIIGLATPLCTQVVIDKVVVHQTRSTLDVVVMALVLFTIFSGVMTWLRQYLIIHTGNRLDAVLGSRVLSRLLRLPMTYFENRPTGTLVARLHGVETIREFITGAAVSIVLDLPFLFVFLAVMFAYSWQLTLIAVSILAIIALISLAVRPLFREHLNRQFLQGAKSQSFLTEYISGMETVKSLQMEPTLERRYGDLLAAYLASGFSTRQLANTYNVIANALEQTMTLGILFIGATLVMRNDGFTVGMLVAFQMFAGRLSQPVLRLVGLWQEFQQANIAVRRLGDIMNAPGEPYSLTPSRDGNAKGHIEILDVSFRYSTHHPFLYRNLNLELLPGKITVLKGPSGSGKSTLAKLLQGFYQPTEGSIKLDGVDIRHMSANELRASLGIVPQETTLFSGTIYENLHLANPHATFQEVVKACELAEIHDFIKQLPKGYQTTVGEHGVGLSGGQKQRLAIARALLKKPRILIFDEATSNLDQATAEAFAKTVNSFKSTVTTMFITHAEPATLDSDAMIVLTTANRQQSIATRDGNEGQTEMEL</sequence>
<keyword evidence="5" id="KW-0547">Nucleotide-binding</keyword>
<reference evidence="12" key="1">
    <citation type="submission" date="2020-03" db="EMBL/GenBank/DDBJ databases">
        <title>Solimonas marina sp. nov., isolated from deep seawater of the Pacific Ocean.</title>
        <authorList>
            <person name="Liu X."/>
            <person name="Lai Q."/>
            <person name="Sun F."/>
            <person name="Gai Y."/>
            <person name="Li G."/>
            <person name="Shao Z."/>
        </authorList>
    </citation>
    <scope>NUCLEOTIDE SEQUENCE</scope>
    <source>
        <strain evidence="12">C16B3</strain>
    </source>
</reference>
<dbReference type="PANTHER" id="PTHR24221">
    <property type="entry name" value="ATP-BINDING CASSETTE SUB-FAMILY B"/>
    <property type="match status" value="1"/>
</dbReference>
<evidence type="ECO:0000256" key="2">
    <source>
        <dbReference type="ARBA" id="ARBA00022448"/>
    </source>
</evidence>
<keyword evidence="2" id="KW-0813">Transport</keyword>
<dbReference type="PROSITE" id="PS00211">
    <property type="entry name" value="ABC_TRANSPORTER_1"/>
    <property type="match status" value="1"/>
</dbReference>
<dbReference type="CDD" id="cd18588">
    <property type="entry name" value="ABC_6TM_CyaB_HlyB_like"/>
    <property type="match status" value="1"/>
</dbReference>
<feature type="transmembrane region" description="Helical" evidence="9">
    <location>
        <begin position="218"/>
        <end position="238"/>
    </location>
</feature>
<keyword evidence="8 9" id="KW-0472">Membrane</keyword>
<gene>
    <name evidence="12" type="ORF">G7Y82_13575</name>
</gene>
<dbReference type="Proteomes" id="UP000653472">
    <property type="component" value="Unassembled WGS sequence"/>
</dbReference>
<dbReference type="InterPro" id="IPR003439">
    <property type="entry name" value="ABC_transporter-like_ATP-bd"/>
</dbReference>
<dbReference type="GO" id="GO:0140359">
    <property type="term" value="F:ABC-type transporter activity"/>
    <property type="evidence" value="ECO:0007669"/>
    <property type="project" value="InterPro"/>
</dbReference>
<dbReference type="SMART" id="SM00382">
    <property type="entry name" value="AAA"/>
    <property type="match status" value="1"/>
</dbReference>
<proteinExistence type="predicted"/>
<keyword evidence="4 9" id="KW-0812">Transmembrane</keyword>
<dbReference type="InterPro" id="IPR027417">
    <property type="entry name" value="P-loop_NTPase"/>
</dbReference>
<evidence type="ECO:0000256" key="6">
    <source>
        <dbReference type="ARBA" id="ARBA00022840"/>
    </source>
</evidence>
<evidence type="ECO:0000256" key="8">
    <source>
        <dbReference type="ARBA" id="ARBA00023136"/>
    </source>
</evidence>
<keyword evidence="7 9" id="KW-1133">Transmembrane helix</keyword>
<comment type="caution">
    <text evidence="12">The sequence shown here is derived from an EMBL/GenBank/DDBJ whole genome shotgun (WGS) entry which is preliminary data.</text>
</comment>
<dbReference type="GO" id="GO:0034040">
    <property type="term" value="F:ATPase-coupled lipid transmembrane transporter activity"/>
    <property type="evidence" value="ECO:0007669"/>
    <property type="project" value="TreeGrafter"/>
</dbReference>
<evidence type="ECO:0000256" key="4">
    <source>
        <dbReference type="ARBA" id="ARBA00022692"/>
    </source>
</evidence>
<feature type="transmembrane region" description="Helical" evidence="9">
    <location>
        <begin position="291"/>
        <end position="316"/>
    </location>
</feature>
<evidence type="ECO:0000313" key="13">
    <source>
        <dbReference type="Proteomes" id="UP000653472"/>
    </source>
</evidence>
<dbReference type="InterPro" id="IPR011527">
    <property type="entry name" value="ABC1_TM_dom"/>
</dbReference>
<dbReference type="Pfam" id="PF00664">
    <property type="entry name" value="ABC_membrane"/>
    <property type="match status" value="1"/>
</dbReference>
<dbReference type="InterPro" id="IPR017871">
    <property type="entry name" value="ABC_transporter-like_CS"/>
</dbReference>